<dbReference type="InterPro" id="IPR001608">
    <property type="entry name" value="Ala_racemase_N"/>
</dbReference>
<dbReference type="GO" id="GO:0030170">
    <property type="term" value="F:pyridoxal phosphate binding"/>
    <property type="evidence" value="ECO:0007669"/>
    <property type="project" value="UniProtKB-UniRule"/>
</dbReference>
<dbReference type="EC" id="5.1.1.1" evidence="5"/>
<feature type="binding site" evidence="5 7">
    <location>
        <position position="315"/>
    </location>
    <ligand>
        <name>substrate</name>
    </ligand>
</feature>
<dbReference type="HAMAP" id="MF_01201">
    <property type="entry name" value="Ala_racemase"/>
    <property type="match status" value="1"/>
</dbReference>
<evidence type="ECO:0000256" key="1">
    <source>
        <dbReference type="ARBA" id="ARBA00000316"/>
    </source>
</evidence>
<comment type="catalytic activity">
    <reaction evidence="1 5">
        <text>L-alanine = D-alanine</text>
        <dbReference type="Rhea" id="RHEA:20249"/>
        <dbReference type="ChEBI" id="CHEBI:57416"/>
        <dbReference type="ChEBI" id="CHEBI:57972"/>
        <dbReference type="EC" id="5.1.1.1"/>
    </reaction>
</comment>
<keyword evidence="4 5" id="KW-0413">Isomerase</keyword>
<dbReference type="Gene3D" id="2.40.37.10">
    <property type="entry name" value="Lyase, Ornithine Decarboxylase, Chain A, domain 1"/>
    <property type="match status" value="1"/>
</dbReference>
<name>A0A150KJK8_9BACI</name>
<keyword evidence="3 5" id="KW-0663">Pyridoxal phosphate</keyword>
<dbReference type="PROSITE" id="PS00395">
    <property type="entry name" value="ALANINE_RACEMASE"/>
    <property type="match status" value="1"/>
</dbReference>
<evidence type="ECO:0000313" key="9">
    <source>
        <dbReference type="EMBL" id="KYC83951.1"/>
    </source>
</evidence>
<dbReference type="NCBIfam" id="TIGR00492">
    <property type="entry name" value="alr"/>
    <property type="match status" value="1"/>
</dbReference>
<dbReference type="Gene3D" id="3.20.20.10">
    <property type="entry name" value="Alanine racemase"/>
    <property type="match status" value="1"/>
</dbReference>
<dbReference type="Pfam" id="PF00842">
    <property type="entry name" value="Ala_racemase_C"/>
    <property type="match status" value="1"/>
</dbReference>
<evidence type="ECO:0000256" key="2">
    <source>
        <dbReference type="ARBA" id="ARBA00001933"/>
    </source>
</evidence>
<dbReference type="RefSeq" id="WP_066236182.1">
    <property type="nucleotide sequence ID" value="NZ_LQYN01000174.1"/>
</dbReference>
<dbReference type="InterPro" id="IPR020622">
    <property type="entry name" value="Ala_racemase_pyridoxalP-BS"/>
</dbReference>
<evidence type="ECO:0000256" key="5">
    <source>
        <dbReference type="HAMAP-Rule" id="MF_01201"/>
    </source>
</evidence>
<comment type="function">
    <text evidence="5">Catalyzes the interconversion of L-alanine and D-alanine. May also act on other amino acids.</text>
</comment>
<dbReference type="SUPFAM" id="SSF51419">
    <property type="entry name" value="PLP-binding barrel"/>
    <property type="match status" value="1"/>
</dbReference>
<dbReference type="FunFam" id="2.40.37.10:FF:000006">
    <property type="entry name" value="Alanine racemase"/>
    <property type="match status" value="1"/>
</dbReference>
<evidence type="ECO:0000256" key="4">
    <source>
        <dbReference type="ARBA" id="ARBA00023235"/>
    </source>
</evidence>
<dbReference type="AlphaFoldDB" id="A0A150KJK8"/>
<sequence>MNEKTPFFRDTWVEIDLDQLIKNLKQIEKHLPSEMKIFAVVKANAYGHGDVQIGRAALQAGAYGLAVAFLDEAISLRKKGIMSPILVLGASRPTDAHIAAQYNISLTVFQKEWLEQAESHLNKEQKLLVHVKCDTGMGRIGVREISDLKEIESFLHHSDRFQFEGLFTHFATADELDQQYYNQQLFKFKEMVAALNEKPPFIHCANSATSLRFDQSEFNAVRYGIGMYGLSPSEEMKSVLPFPLHEVFSLHTRISNVKKVPPGEGVSYGSVYKTEQEEWIGTLQIGYADGWIRKLQGQEVLVEGERVPIVGRICMDQCMIKLKHEVPIGTKATLIGKQGTEYISMDEIAKKLETINYEIPCLISTRIPRVYIQHGEIIEVDNRLI</sequence>
<dbReference type="Pfam" id="PF01168">
    <property type="entry name" value="Ala_racemase_N"/>
    <property type="match status" value="1"/>
</dbReference>
<dbReference type="InterPro" id="IPR029066">
    <property type="entry name" value="PLP-binding_barrel"/>
</dbReference>
<proteinExistence type="inferred from homology"/>
<dbReference type="GO" id="GO:0030632">
    <property type="term" value="P:D-alanine biosynthetic process"/>
    <property type="evidence" value="ECO:0007669"/>
    <property type="project" value="UniProtKB-UniRule"/>
</dbReference>
<protein>
    <recommendedName>
        <fullName evidence="5">Alanine racemase</fullName>
        <ecNumber evidence="5">5.1.1.1</ecNumber>
    </recommendedName>
</protein>
<dbReference type="PANTHER" id="PTHR30511">
    <property type="entry name" value="ALANINE RACEMASE"/>
    <property type="match status" value="1"/>
</dbReference>
<reference evidence="9 10" key="1">
    <citation type="submission" date="2016-01" db="EMBL/GenBank/DDBJ databases">
        <title>Genome Sequences of Twelve Sporeforming Bacillus Species Isolated from Foods.</title>
        <authorList>
            <person name="Berendsen E.M."/>
            <person name="Wells-Bennik M.H."/>
            <person name="Krawcyk A.O."/>
            <person name="De Jong A."/>
            <person name="Holsappel S."/>
            <person name="Eijlander R.T."/>
            <person name="Kuipers O.P."/>
        </authorList>
    </citation>
    <scope>NUCLEOTIDE SEQUENCE [LARGE SCALE GENOMIC DNA]</scope>
    <source>
        <strain evidence="9 10">B4102</strain>
    </source>
</reference>
<dbReference type="OrthoDB" id="9813814at2"/>
<dbReference type="Proteomes" id="UP000075666">
    <property type="component" value="Unassembled WGS sequence"/>
</dbReference>
<evidence type="ECO:0000313" key="10">
    <source>
        <dbReference type="Proteomes" id="UP000075666"/>
    </source>
</evidence>
<dbReference type="GO" id="GO:0005829">
    <property type="term" value="C:cytosol"/>
    <property type="evidence" value="ECO:0007669"/>
    <property type="project" value="TreeGrafter"/>
</dbReference>
<dbReference type="GO" id="GO:0009252">
    <property type="term" value="P:peptidoglycan biosynthetic process"/>
    <property type="evidence" value="ECO:0007669"/>
    <property type="project" value="TreeGrafter"/>
</dbReference>
<accession>A0A150KJK8</accession>
<evidence type="ECO:0000256" key="6">
    <source>
        <dbReference type="PIRSR" id="PIRSR600821-50"/>
    </source>
</evidence>
<dbReference type="InterPro" id="IPR000821">
    <property type="entry name" value="Ala_racemase"/>
</dbReference>
<comment type="caution">
    <text evidence="9">The sequence shown here is derived from an EMBL/GenBank/DDBJ whole genome shotgun (WGS) entry which is preliminary data.</text>
</comment>
<dbReference type="GO" id="GO:0008784">
    <property type="term" value="F:alanine racemase activity"/>
    <property type="evidence" value="ECO:0007669"/>
    <property type="project" value="UniProtKB-UniRule"/>
</dbReference>
<dbReference type="SMART" id="SM01005">
    <property type="entry name" value="Ala_racemase_C"/>
    <property type="match status" value="1"/>
</dbReference>
<organism evidence="9 10">
    <name type="scientific">Heyndrickxia sporothermodurans</name>
    <dbReference type="NCBI Taxonomy" id="46224"/>
    <lineage>
        <taxon>Bacteria</taxon>
        <taxon>Bacillati</taxon>
        <taxon>Bacillota</taxon>
        <taxon>Bacilli</taxon>
        <taxon>Bacillales</taxon>
        <taxon>Bacillaceae</taxon>
        <taxon>Heyndrickxia</taxon>
    </lineage>
</organism>
<feature type="active site" description="Proton acceptor; specific for D-alanine" evidence="5">
    <location>
        <position position="42"/>
    </location>
</feature>
<dbReference type="EMBL" id="LQYN01000174">
    <property type="protein sequence ID" value="KYC83951.1"/>
    <property type="molecule type" value="Genomic_DNA"/>
</dbReference>
<dbReference type="PANTHER" id="PTHR30511:SF0">
    <property type="entry name" value="ALANINE RACEMASE, CATABOLIC-RELATED"/>
    <property type="match status" value="1"/>
</dbReference>
<dbReference type="CDD" id="cd00430">
    <property type="entry name" value="PLPDE_III_AR"/>
    <property type="match status" value="1"/>
</dbReference>
<comment type="cofactor">
    <cofactor evidence="2 5 6">
        <name>pyridoxal 5'-phosphate</name>
        <dbReference type="ChEBI" id="CHEBI:597326"/>
    </cofactor>
</comment>
<feature type="modified residue" description="N6-(pyridoxal phosphate)lysine" evidence="5 6">
    <location>
        <position position="42"/>
    </location>
</feature>
<feature type="binding site" evidence="5 7">
    <location>
        <position position="139"/>
    </location>
    <ligand>
        <name>substrate</name>
    </ligand>
</feature>
<dbReference type="FunFam" id="3.20.20.10:FF:000002">
    <property type="entry name" value="Alanine racemase"/>
    <property type="match status" value="1"/>
</dbReference>
<dbReference type="STRING" id="46224.B4102_4271"/>
<dbReference type="SUPFAM" id="SSF50621">
    <property type="entry name" value="Alanine racemase C-terminal domain-like"/>
    <property type="match status" value="1"/>
</dbReference>
<dbReference type="PATRIC" id="fig|46224.3.peg.2629"/>
<dbReference type="PRINTS" id="PR00992">
    <property type="entry name" value="ALARACEMASE"/>
</dbReference>
<evidence type="ECO:0000256" key="3">
    <source>
        <dbReference type="ARBA" id="ARBA00022898"/>
    </source>
</evidence>
<feature type="domain" description="Alanine racemase C-terminal" evidence="8">
    <location>
        <begin position="247"/>
        <end position="372"/>
    </location>
</feature>
<dbReference type="InterPro" id="IPR009006">
    <property type="entry name" value="Ala_racemase/Decarboxylase_C"/>
</dbReference>
<evidence type="ECO:0000256" key="7">
    <source>
        <dbReference type="PIRSR" id="PIRSR600821-52"/>
    </source>
</evidence>
<gene>
    <name evidence="9" type="ORF">B4102_4271</name>
</gene>
<dbReference type="UniPathway" id="UPA00042">
    <property type="reaction ID" value="UER00497"/>
</dbReference>
<keyword evidence="10" id="KW-1185">Reference proteome</keyword>
<comment type="similarity">
    <text evidence="5">Belongs to the alanine racemase family.</text>
</comment>
<dbReference type="InterPro" id="IPR011079">
    <property type="entry name" value="Ala_racemase_C"/>
</dbReference>
<feature type="active site" description="Proton acceptor; specific for L-alanine" evidence="5">
    <location>
        <position position="268"/>
    </location>
</feature>
<comment type="pathway">
    <text evidence="5">Amino-acid biosynthesis; D-alanine biosynthesis; D-alanine from L-alanine: step 1/1.</text>
</comment>
<evidence type="ECO:0000259" key="8">
    <source>
        <dbReference type="SMART" id="SM01005"/>
    </source>
</evidence>